<keyword evidence="2" id="KW-1185">Reference proteome</keyword>
<dbReference type="AlphaFoldDB" id="A0A9D4ICQ3"/>
<protein>
    <submittedName>
        <fullName evidence="1">Uncharacterized protein</fullName>
    </submittedName>
</protein>
<comment type="caution">
    <text evidence="1">The sequence shown here is derived from an EMBL/GenBank/DDBJ whole genome shotgun (WGS) entry which is preliminary data.</text>
</comment>
<reference evidence="1" key="1">
    <citation type="journal article" date="2019" name="bioRxiv">
        <title>The Genome of the Zebra Mussel, Dreissena polymorpha: A Resource for Invasive Species Research.</title>
        <authorList>
            <person name="McCartney M.A."/>
            <person name="Auch B."/>
            <person name="Kono T."/>
            <person name="Mallez S."/>
            <person name="Zhang Y."/>
            <person name="Obille A."/>
            <person name="Becker A."/>
            <person name="Abrahante J.E."/>
            <person name="Garbe J."/>
            <person name="Badalamenti J.P."/>
            <person name="Herman A."/>
            <person name="Mangelson H."/>
            <person name="Liachko I."/>
            <person name="Sullivan S."/>
            <person name="Sone E.D."/>
            <person name="Koren S."/>
            <person name="Silverstein K.A.T."/>
            <person name="Beckman K.B."/>
            <person name="Gohl D.M."/>
        </authorList>
    </citation>
    <scope>NUCLEOTIDE SEQUENCE</scope>
    <source>
        <strain evidence="1">Duluth1</strain>
        <tissue evidence="1">Whole animal</tissue>
    </source>
</reference>
<proteinExistence type="predicted"/>
<gene>
    <name evidence="1" type="ORF">DPMN_169926</name>
</gene>
<evidence type="ECO:0000313" key="1">
    <source>
        <dbReference type="EMBL" id="KAH3768709.1"/>
    </source>
</evidence>
<accession>A0A9D4ICQ3</accession>
<evidence type="ECO:0000313" key="2">
    <source>
        <dbReference type="Proteomes" id="UP000828390"/>
    </source>
</evidence>
<name>A0A9D4ICQ3_DREPO</name>
<dbReference type="Proteomes" id="UP000828390">
    <property type="component" value="Unassembled WGS sequence"/>
</dbReference>
<reference evidence="1" key="2">
    <citation type="submission" date="2020-11" db="EMBL/GenBank/DDBJ databases">
        <authorList>
            <person name="McCartney M.A."/>
            <person name="Auch B."/>
            <person name="Kono T."/>
            <person name="Mallez S."/>
            <person name="Becker A."/>
            <person name="Gohl D.M."/>
            <person name="Silverstein K.A.T."/>
            <person name="Koren S."/>
            <person name="Bechman K.B."/>
            <person name="Herman A."/>
            <person name="Abrahante J.E."/>
            <person name="Garbe J."/>
        </authorList>
    </citation>
    <scope>NUCLEOTIDE SEQUENCE</scope>
    <source>
        <strain evidence="1">Duluth1</strain>
        <tissue evidence="1">Whole animal</tissue>
    </source>
</reference>
<dbReference type="EMBL" id="JAIWYP010000009">
    <property type="protein sequence ID" value="KAH3768709.1"/>
    <property type="molecule type" value="Genomic_DNA"/>
</dbReference>
<sequence>MLCGIISESWLVCFSYLSSHLLTQGPAILVVTNGVLFFQAVPSTSPVIDRWTSFMSLARMFRIAHYFGCVWNAYTIS</sequence>
<organism evidence="1 2">
    <name type="scientific">Dreissena polymorpha</name>
    <name type="common">Zebra mussel</name>
    <name type="synonym">Mytilus polymorpha</name>
    <dbReference type="NCBI Taxonomy" id="45954"/>
    <lineage>
        <taxon>Eukaryota</taxon>
        <taxon>Metazoa</taxon>
        <taxon>Spiralia</taxon>
        <taxon>Lophotrochozoa</taxon>
        <taxon>Mollusca</taxon>
        <taxon>Bivalvia</taxon>
        <taxon>Autobranchia</taxon>
        <taxon>Heteroconchia</taxon>
        <taxon>Euheterodonta</taxon>
        <taxon>Imparidentia</taxon>
        <taxon>Neoheterodontei</taxon>
        <taxon>Myida</taxon>
        <taxon>Dreissenoidea</taxon>
        <taxon>Dreissenidae</taxon>
        <taxon>Dreissena</taxon>
    </lineage>
</organism>